<reference evidence="3 4" key="1">
    <citation type="submission" date="2018-10" db="EMBL/GenBank/DDBJ databases">
        <title>Phylogenomics of Brevibacillus.</title>
        <authorList>
            <person name="Dunlap C."/>
        </authorList>
    </citation>
    <scope>NUCLEOTIDE SEQUENCE [LARGE SCALE GENOMIC DNA]</scope>
    <source>
        <strain evidence="3 4">JCM 12215</strain>
    </source>
</reference>
<dbReference type="CDD" id="cd15787">
    <property type="entry name" value="YycH_N"/>
    <property type="match status" value="1"/>
</dbReference>
<comment type="caution">
    <text evidence="3">The sequence shown here is derived from an EMBL/GenBank/DDBJ whole genome shotgun (WGS) entry which is preliminary data.</text>
</comment>
<evidence type="ECO:0000313" key="3">
    <source>
        <dbReference type="EMBL" id="RNB72764.1"/>
    </source>
</evidence>
<sequence length="461" mass="53714">MKRWLETAKTVILSLLVITSFCLTGMIWINQPNLQFIEPAKYTESKPVLEKSLEKMITPSAVVFHYGQDRHTKAVATDGQYSMIMREMPRWIFLDFTPYTLTHEKWEEIAREKLGLEVRFRSNLPLSAVGRLVTFREEYNIRLMGIDRIWLYHEPEEDLVYALFLSGEEEKVMRSRTSISPKDLRESYLANGNQMPEQIMKVVIPAKYNTSDPESKGYSYWHMYYLPKHQIRMQQFRFSYTTVPTEQLMEAYFLDPTLVRQIMERDKTVIYTDGSRSIQVRSEQKAITFTDPAYQQRILPITDEEKLQSAVSFVNKHLGWLDDYYLEDIKKSYNDKDSITFRQYIGAYPLVSKGEKPIDTIEIISEAGQVVTMSRSMLDLETYITNRDLTVMSGPELYQLIRDKKLANTEEISNTYLAYQTFVSDDYIELIPTWVVEVPNQPTLLIPAKSNEGGGRANGLE</sequence>
<proteinExistence type="predicted"/>
<keyword evidence="1" id="KW-1133">Transmembrane helix</keyword>
<dbReference type="Proteomes" id="UP000282028">
    <property type="component" value="Unassembled WGS sequence"/>
</dbReference>
<gene>
    <name evidence="3" type="ORF">EDM52_13505</name>
</gene>
<dbReference type="OrthoDB" id="2382185at2"/>
<organism evidence="3 4">
    <name type="scientific">Brevibacillus invocatus</name>
    <dbReference type="NCBI Taxonomy" id="173959"/>
    <lineage>
        <taxon>Bacteria</taxon>
        <taxon>Bacillati</taxon>
        <taxon>Bacillota</taxon>
        <taxon>Bacilli</taxon>
        <taxon>Bacillales</taxon>
        <taxon>Paenibacillaceae</taxon>
        <taxon>Brevibacillus</taxon>
    </lineage>
</organism>
<name>A0A3M8CAK1_9BACL</name>
<dbReference type="EMBL" id="RHHR01000022">
    <property type="protein sequence ID" value="RNB72764.1"/>
    <property type="molecule type" value="Genomic_DNA"/>
</dbReference>
<evidence type="ECO:0000259" key="2">
    <source>
        <dbReference type="Pfam" id="PF07435"/>
    </source>
</evidence>
<dbReference type="InterPro" id="IPR042274">
    <property type="entry name" value="YycH/YycI_2"/>
</dbReference>
<dbReference type="AlphaFoldDB" id="A0A3M8CAK1"/>
<keyword evidence="4" id="KW-1185">Reference proteome</keyword>
<evidence type="ECO:0000256" key="1">
    <source>
        <dbReference type="SAM" id="Phobius"/>
    </source>
</evidence>
<accession>A0A3M8CAK1</accession>
<keyword evidence="1" id="KW-0812">Transmembrane</keyword>
<dbReference type="Gene3D" id="3.30.310.160">
    <property type="entry name" value="YycH protein, domain 2"/>
    <property type="match status" value="1"/>
</dbReference>
<dbReference type="Pfam" id="PF07435">
    <property type="entry name" value="YycH"/>
    <property type="match status" value="1"/>
</dbReference>
<evidence type="ECO:0000313" key="4">
    <source>
        <dbReference type="Proteomes" id="UP000282028"/>
    </source>
</evidence>
<protein>
    <submittedName>
        <fullName evidence="3">Transcriptional regulator</fullName>
    </submittedName>
</protein>
<feature type="transmembrane region" description="Helical" evidence="1">
    <location>
        <begin position="12"/>
        <end position="29"/>
    </location>
</feature>
<dbReference type="RefSeq" id="WP_122909511.1">
    <property type="nucleotide sequence ID" value="NZ_CBCSBE010000028.1"/>
</dbReference>
<dbReference type="InterPro" id="IPR009996">
    <property type="entry name" value="YycH"/>
</dbReference>
<keyword evidence="1" id="KW-0472">Membrane</keyword>
<feature type="domain" description="Regulatory protein YycH" evidence="2">
    <location>
        <begin position="6"/>
        <end position="442"/>
    </location>
</feature>